<dbReference type="EMBL" id="RJUL01000008">
    <property type="protein sequence ID" value="ROQ23425.1"/>
    <property type="molecule type" value="Genomic_DNA"/>
</dbReference>
<evidence type="ECO:0000256" key="3">
    <source>
        <dbReference type="RuleBase" id="RU003457"/>
    </source>
</evidence>
<accession>A0A3N1P4K0</accession>
<organism evidence="7 8">
    <name type="scientific">Gallaecimonas pentaromativorans</name>
    <dbReference type="NCBI Taxonomy" id="584787"/>
    <lineage>
        <taxon>Bacteria</taxon>
        <taxon>Pseudomonadati</taxon>
        <taxon>Pseudomonadota</taxon>
        <taxon>Gammaproteobacteria</taxon>
        <taxon>Enterobacterales</taxon>
        <taxon>Gallaecimonadaceae</taxon>
        <taxon>Gallaecimonas</taxon>
    </lineage>
</organism>
<protein>
    <recommendedName>
        <fullName evidence="9">Pirin</fullName>
    </recommendedName>
</protein>
<dbReference type="InterPro" id="IPR011051">
    <property type="entry name" value="RmlC_Cupin_sf"/>
</dbReference>
<proteinExistence type="inferred from homology"/>
<comment type="similarity">
    <text evidence="1 3">Belongs to the pirin family.</text>
</comment>
<evidence type="ECO:0000313" key="8">
    <source>
        <dbReference type="Proteomes" id="UP000268033"/>
    </source>
</evidence>
<name>A0A3N1P4K0_9GAMM</name>
<dbReference type="STRING" id="584787.GCA_001247655_03868"/>
<evidence type="ECO:0000259" key="6">
    <source>
        <dbReference type="Pfam" id="PF05726"/>
    </source>
</evidence>
<dbReference type="AlphaFoldDB" id="A0A3N1P4K0"/>
<feature type="binding site" evidence="2">
    <location>
        <position position="119"/>
    </location>
    <ligand>
        <name>Fe cation</name>
        <dbReference type="ChEBI" id="CHEBI:24875"/>
    </ligand>
</feature>
<reference evidence="7 8" key="1">
    <citation type="submission" date="2018-11" db="EMBL/GenBank/DDBJ databases">
        <title>Genomic Encyclopedia of Type Strains, Phase IV (KMG-IV): sequencing the most valuable type-strain genomes for metagenomic binning, comparative biology and taxonomic classification.</title>
        <authorList>
            <person name="Goeker M."/>
        </authorList>
    </citation>
    <scope>NUCLEOTIDE SEQUENCE [LARGE SCALE GENOMIC DNA]</scope>
    <source>
        <strain evidence="7 8">DSM 21945</strain>
    </source>
</reference>
<dbReference type="Proteomes" id="UP000268033">
    <property type="component" value="Unassembled WGS sequence"/>
</dbReference>
<evidence type="ECO:0000256" key="4">
    <source>
        <dbReference type="SAM" id="MobiDB-lite"/>
    </source>
</evidence>
<keyword evidence="2" id="KW-0479">Metal-binding</keyword>
<feature type="domain" description="Pirin N-terminal" evidence="5">
    <location>
        <begin position="38"/>
        <end position="138"/>
    </location>
</feature>
<evidence type="ECO:0000313" key="7">
    <source>
        <dbReference type="EMBL" id="ROQ23425.1"/>
    </source>
</evidence>
<dbReference type="PIRSF" id="PIRSF006232">
    <property type="entry name" value="Pirin"/>
    <property type="match status" value="1"/>
</dbReference>
<dbReference type="InterPro" id="IPR014710">
    <property type="entry name" value="RmlC-like_jellyroll"/>
</dbReference>
<dbReference type="InterPro" id="IPR012093">
    <property type="entry name" value="Pirin"/>
</dbReference>
<dbReference type="PANTHER" id="PTHR13903:SF8">
    <property type="entry name" value="PIRIN"/>
    <property type="match status" value="1"/>
</dbReference>
<feature type="binding site" evidence="2">
    <location>
        <position position="121"/>
    </location>
    <ligand>
        <name>Fe cation</name>
        <dbReference type="ChEBI" id="CHEBI:24875"/>
    </ligand>
</feature>
<keyword evidence="8" id="KW-1185">Reference proteome</keyword>
<evidence type="ECO:0000259" key="5">
    <source>
        <dbReference type="Pfam" id="PF02678"/>
    </source>
</evidence>
<sequence length="310" mass="34006">MSDLSQHPELQPCPAGAARPEREAYPMKGRELNPGLMVARALPQRQRRLIGAWCFLDRMGPLDVTEDHRLNVAPHPHIGLQTVTWLISGAIRHRDTLGINQVIEPGQLNLMTAGNGIAHSEEGLTPIGQQLFGVQFWVALPKEQANCAPAFEHFTDLPRYTEGKVTLTLFAGDYASQSAPAKYFTPLFGAELKGSGEFEQVLEPGFEYGLLLVKGEARLDGQAMSTDQLYYLGTGHHQTRLELTDAVIICLGGKPFGEDIVMWWNFVGRSTQEIADARARWQAGGFGDIPQYPGSPTPAPELQGNLKAGH</sequence>
<feature type="binding site" evidence="2">
    <location>
        <position position="77"/>
    </location>
    <ligand>
        <name>Fe cation</name>
        <dbReference type="ChEBI" id="CHEBI:24875"/>
    </ligand>
</feature>
<feature type="binding site" evidence="2">
    <location>
        <position position="75"/>
    </location>
    <ligand>
        <name>Fe cation</name>
        <dbReference type="ChEBI" id="CHEBI:24875"/>
    </ligand>
</feature>
<comment type="caution">
    <text evidence="7">The sequence shown here is derived from an EMBL/GenBank/DDBJ whole genome shotgun (WGS) entry which is preliminary data.</text>
</comment>
<dbReference type="GO" id="GO:0046872">
    <property type="term" value="F:metal ion binding"/>
    <property type="evidence" value="ECO:0007669"/>
    <property type="project" value="UniProtKB-KW"/>
</dbReference>
<dbReference type="SUPFAM" id="SSF51182">
    <property type="entry name" value="RmlC-like cupins"/>
    <property type="match status" value="1"/>
</dbReference>
<dbReference type="Pfam" id="PF05726">
    <property type="entry name" value="Pirin_C"/>
    <property type="match status" value="1"/>
</dbReference>
<dbReference type="Gene3D" id="2.60.120.10">
    <property type="entry name" value="Jelly Rolls"/>
    <property type="match status" value="2"/>
</dbReference>
<gene>
    <name evidence="7" type="ORF">EDC28_108163</name>
</gene>
<dbReference type="InterPro" id="IPR008778">
    <property type="entry name" value="Pirin_C_dom"/>
</dbReference>
<dbReference type="RefSeq" id="WP_170164143.1">
    <property type="nucleotide sequence ID" value="NZ_RJUL01000008.1"/>
</dbReference>
<evidence type="ECO:0000256" key="1">
    <source>
        <dbReference type="ARBA" id="ARBA00008416"/>
    </source>
</evidence>
<feature type="domain" description="Pirin C-terminal" evidence="6">
    <location>
        <begin position="191"/>
        <end position="287"/>
    </location>
</feature>
<feature type="region of interest" description="Disordered" evidence="4">
    <location>
        <begin position="287"/>
        <end position="310"/>
    </location>
</feature>
<dbReference type="PANTHER" id="PTHR13903">
    <property type="entry name" value="PIRIN-RELATED"/>
    <property type="match status" value="1"/>
</dbReference>
<dbReference type="InterPro" id="IPR003829">
    <property type="entry name" value="Pirin_N_dom"/>
</dbReference>
<dbReference type="Pfam" id="PF02678">
    <property type="entry name" value="Pirin"/>
    <property type="match status" value="1"/>
</dbReference>
<evidence type="ECO:0000256" key="2">
    <source>
        <dbReference type="PIRSR" id="PIRSR006232-1"/>
    </source>
</evidence>
<evidence type="ECO:0008006" key="9">
    <source>
        <dbReference type="Google" id="ProtNLM"/>
    </source>
</evidence>
<keyword evidence="2" id="KW-0408">Iron</keyword>
<feature type="region of interest" description="Disordered" evidence="4">
    <location>
        <begin position="1"/>
        <end position="25"/>
    </location>
</feature>
<comment type="cofactor">
    <cofactor evidence="2">
        <name>Fe cation</name>
        <dbReference type="ChEBI" id="CHEBI:24875"/>
    </cofactor>
    <text evidence="2">Binds 1 Fe cation per subunit.</text>
</comment>